<dbReference type="SMART" id="SM00091">
    <property type="entry name" value="PAS"/>
    <property type="match status" value="1"/>
</dbReference>
<sequence>MLRKKDGSTFYARVHSRPIFKNGQIIGIRGTINDINEMILAEQELKESEEKFRTIAEQSFMGIIIIQDGLLKYFNEQARKLNEYSLEDIQNWEPYEFAKLIHPDDKEFVMEQARKKQEGEKNVIQQYKYRLITKTGEVRWIENFSKTINYKGKPADLVMSVDISDKIYAEQRLKESEERYRLISENANDLIAVIDMNLNY</sequence>
<dbReference type="SUPFAM" id="SSF55785">
    <property type="entry name" value="PYP-like sensor domain (PAS domain)"/>
    <property type="match status" value="3"/>
</dbReference>
<accession>X1ADY9</accession>
<dbReference type="EC" id="2.7.13.3" evidence="2"/>
<evidence type="ECO:0000259" key="6">
    <source>
        <dbReference type="PROSITE" id="PS50112"/>
    </source>
</evidence>
<gene>
    <name evidence="8" type="ORF">S01H4_15257</name>
</gene>
<evidence type="ECO:0000256" key="1">
    <source>
        <dbReference type="ARBA" id="ARBA00000085"/>
    </source>
</evidence>
<dbReference type="AlphaFoldDB" id="X1ADY9"/>
<dbReference type="InterPro" id="IPR000014">
    <property type="entry name" value="PAS"/>
</dbReference>
<reference evidence="8" key="1">
    <citation type="journal article" date="2014" name="Front. Microbiol.">
        <title>High frequency of phylogenetically diverse reductive dehalogenase-homologous genes in deep subseafloor sedimentary metagenomes.</title>
        <authorList>
            <person name="Kawai M."/>
            <person name="Futagami T."/>
            <person name="Toyoda A."/>
            <person name="Takaki Y."/>
            <person name="Nishi S."/>
            <person name="Hori S."/>
            <person name="Arai W."/>
            <person name="Tsubouchi T."/>
            <person name="Morono Y."/>
            <person name="Uchiyama I."/>
            <person name="Ito T."/>
            <person name="Fujiyama A."/>
            <person name="Inagaki F."/>
            <person name="Takami H."/>
        </authorList>
    </citation>
    <scope>NUCLEOTIDE SEQUENCE</scope>
    <source>
        <strain evidence="8">Expedition CK06-06</strain>
    </source>
</reference>
<evidence type="ECO:0000259" key="7">
    <source>
        <dbReference type="PROSITE" id="PS50113"/>
    </source>
</evidence>
<dbReference type="PROSITE" id="PS50113">
    <property type="entry name" value="PAC"/>
    <property type="match status" value="2"/>
</dbReference>
<comment type="caution">
    <text evidence="8">The sequence shown here is derived from an EMBL/GenBank/DDBJ whole genome shotgun (WGS) entry which is preliminary data.</text>
</comment>
<evidence type="ECO:0000256" key="3">
    <source>
        <dbReference type="ARBA" id="ARBA00022553"/>
    </source>
</evidence>
<dbReference type="PANTHER" id="PTHR43304">
    <property type="entry name" value="PHYTOCHROME-LIKE PROTEIN CPH1"/>
    <property type="match status" value="1"/>
</dbReference>
<evidence type="ECO:0000256" key="4">
    <source>
        <dbReference type="ARBA" id="ARBA00022679"/>
    </source>
</evidence>
<feature type="domain" description="PAC" evidence="7">
    <location>
        <begin position="125"/>
        <end position="175"/>
    </location>
</feature>
<comment type="catalytic activity">
    <reaction evidence="1">
        <text>ATP + protein L-histidine = ADP + protein N-phospho-L-histidine.</text>
        <dbReference type="EC" id="2.7.13.3"/>
    </reaction>
</comment>
<dbReference type="Pfam" id="PF13426">
    <property type="entry name" value="PAS_9"/>
    <property type="match status" value="1"/>
</dbReference>
<name>X1ADY9_9ZZZZ</name>
<dbReference type="GO" id="GO:0004673">
    <property type="term" value="F:protein histidine kinase activity"/>
    <property type="evidence" value="ECO:0007669"/>
    <property type="project" value="UniProtKB-EC"/>
</dbReference>
<dbReference type="NCBIfam" id="TIGR00229">
    <property type="entry name" value="sensory_box"/>
    <property type="match status" value="2"/>
</dbReference>
<dbReference type="InterPro" id="IPR000700">
    <property type="entry name" value="PAS-assoc_C"/>
</dbReference>
<organism evidence="8">
    <name type="scientific">marine sediment metagenome</name>
    <dbReference type="NCBI Taxonomy" id="412755"/>
    <lineage>
        <taxon>unclassified sequences</taxon>
        <taxon>metagenomes</taxon>
        <taxon>ecological metagenomes</taxon>
    </lineage>
</organism>
<evidence type="ECO:0000313" key="8">
    <source>
        <dbReference type="EMBL" id="GAG68047.1"/>
    </source>
</evidence>
<dbReference type="Pfam" id="PF08447">
    <property type="entry name" value="PAS_3"/>
    <property type="match status" value="1"/>
</dbReference>
<dbReference type="InterPro" id="IPR013655">
    <property type="entry name" value="PAS_fold_3"/>
</dbReference>
<keyword evidence="4" id="KW-0808">Transferase</keyword>
<dbReference type="InterPro" id="IPR001610">
    <property type="entry name" value="PAC"/>
</dbReference>
<dbReference type="PROSITE" id="PS50112">
    <property type="entry name" value="PAS"/>
    <property type="match status" value="1"/>
</dbReference>
<keyword evidence="5" id="KW-0418">Kinase</keyword>
<dbReference type="SMART" id="SM00086">
    <property type="entry name" value="PAC"/>
    <property type="match status" value="2"/>
</dbReference>
<evidence type="ECO:0000256" key="5">
    <source>
        <dbReference type="ARBA" id="ARBA00022777"/>
    </source>
</evidence>
<evidence type="ECO:0000256" key="2">
    <source>
        <dbReference type="ARBA" id="ARBA00012438"/>
    </source>
</evidence>
<dbReference type="CDD" id="cd00130">
    <property type="entry name" value="PAS"/>
    <property type="match status" value="1"/>
</dbReference>
<proteinExistence type="predicted"/>
<dbReference type="PANTHER" id="PTHR43304:SF1">
    <property type="entry name" value="PAC DOMAIN-CONTAINING PROTEIN"/>
    <property type="match status" value="1"/>
</dbReference>
<dbReference type="Gene3D" id="3.30.450.20">
    <property type="entry name" value="PAS domain"/>
    <property type="match status" value="2"/>
</dbReference>
<protein>
    <recommendedName>
        <fullName evidence="2">histidine kinase</fullName>
        <ecNumber evidence="2">2.7.13.3</ecNumber>
    </recommendedName>
</protein>
<keyword evidence="3" id="KW-0597">Phosphoprotein</keyword>
<dbReference type="InterPro" id="IPR035965">
    <property type="entry name" value="PAS-like_dom_sf"/>
</dbReference>
<feature type="domain" description="PAC" evidence="7">
    <location>
        <begin position="1"/>
        <end position="47"/>
    </location>
</feature>
<dbReference type="InterPro" id="IPR052162">
    <property type="entry name" value="Sensor_kinase/Photoreceptor"/>
</dbReference>
<dbReference type="EMBL" id="BART01006689">
    <property type="protein sequence ID" value="GAG68047.1"/>
    <property type="molecule type" value="Genomic_DNA"/>
</dbReference>
<feature type="domain" description="PAS" evidence="6">
    <location>
        <begin position="68"/>
        <end position="120"/>
    </location>
</feature>